<protein>
    <submittedName>
        <fullName evidence="1">Uncharacterized protein</fullName>
    </submittedName>
</protein>
<gene>
    <name evidence="1" type="ORF">CRM94_23090</name>
</gene>
<dbReference type="Proteomes" id="UP000220629">
    <property type="component" value="Unassembled WGS sequence"/>
</dbReference>
<dbReference type="AlphaFoldDB" id="A0A2A7S1K3"/>
<dbReference type="RefSeq" id="WP_096750414.1">
    <property type="nucleotide sequence ID" value="NZ_CADEPO010000014.1"/>
</dbReference>
<organism evidence="1 2">
    <name type="scientific">Burkholderia gladioli</name>
    <name type="common">Pseudomonas marginata</name>
    <name type="synonym">Phytomonas marginata</name>
    <dbReference type="NCBI Taxonomy" id="28095"/>
    <lineage>
        <taxon>Bacteria</taxon>
        <taxon>Pseudomonadati</taxon>
        <taxon>Pseudomonadota</taxon>
        <taxon>Betaproteobacteria</taxon>
        <taxon>Burkholderiales</taxon>
        <taxon>Burkholderiaceae</taxon>
        <taxon>Burkholderia</taxon>
    </lineage>
</organism>
<sequence length="100" mass="10537">MPATLEVPTQVDPIPYEGYEIHVTIKPAGAVANRYTYVAYVCHPGASPSLPGHTVPFHPNGEECFATPGEAVADAKRVGALIVDGSHPDLSVLSLVTHGY</sequence>
<dbReference type="EMBL" id="PDDY01000004">
    <property type="protein sequence ID" value="PEH37428.1"/>
    <property type="molecule type" value="Genomic_DNA"/>
</dbReference>
<evidence type="ECO:0000313" key="2">
    <source>
        <dbReference type="Proteomes" id="UP000220629"/>
    </source>
</evidence>
<name>A0A2A7S1K3_BURGA</name>
<accession>A0A2A7S1K3</accession>
<comment type="caution">
    <text evidence="1">The sequence shown here is derived from an EMBL/GenBank/DDBJ whole genome shotgun (WGS) entry which is preliminary data.</text>
</comment>
<evidence type="ECO:0000313" key="1">
    <source>
        <dbReference type="EMBL" id="PEH37428.1"/>
    </source>
</evidence>
<proteinExistence type="predicted"/>
<reference evidence="2" key="1">
    <citation type="submission" date="2017-09" db="EMBL/GenBank/DDBJ databases">
        <title>FDA dAtabase for Regulatory Grade micrObial Sequences (FDA-ARGOS): Supporting development and validation of Infectious Disease Dx tests.</title>
        <authorList>
            <person name="Minogue T."/>
            <person name="Wolcott M."/>
            <person name="Wasieloski L."/>
            <person name="Aguilar W."/>
            <person name="Moore D."/>
            <person name="Tallon L."/>
            <person name="Sadzewicz L."/>
            <person name="Ott S."/>
            <person name="Zhao X."/>
            <person name="Nagaraj S."/>
            <person name="Vavikolanu K."/>
            <person name="Aluvathingal J."/>
            <person name="Nadendla S."/>
            <person name="Sichtig H."/>
        </authorList>
    </citation>
    <scope>NUCLEOTIDE SEQUENCE [LARGE SCALE GENOMIC DNA]</scope>
    <source>
        <strain evidence="2">FDAARGOS_390</strain>
    </source>
</reference>